<gene>
    <name evidence="1" type="ORF">UFOVP703_42</name>
</gene>
<dbReference type="Gene3D" id="3.30.420.240">
    <property type="match status" value="1"/>
</dbReference>
<organism evidence="1">
    <name type="scientific">uncultured Caudovirales phage</name>
    <dbReference type="NCBI Taxonomy" id="2100421"/>
    <lineage>
        <taxon>Viruses</taxon>
        <taxon>Duplodnaviria</taxon>
        <taxon>Heunggongvirae</taxon>
        <taxon>Uroviricota</taxon>
        <taxon>Caudoviricetes</taxon>
        <taxon>Peduoviridae</taxon>
        <taxon>Maltschvirus</taxon>
        <taxon>Maltschvirus maltsch</taxon>
    </lineage>
</organism>
<proteinExistence type="predicted"/>
<name>A0A6J5NMI8_9CAUD</name>
<sequence>MSDLISSLPGGITADELMELLPFLSDDERREIDAVLTAGAPLWQAQVGPQTMAQESRADVVFYGGSAGGGKTDLEIGLALTEHEKSIIFRREAVQLVGIEERIGTILGSRKGYNSQDHIWRLPDVGGLASGRTVELGSVKEPDDWMKYQGRPHDLICFDEITHFLEMQVRQLMGWKRTDNPKVRQRVIMAGNPPTNSDGEWVIRFFAPWLDPEHPNPAKPGELRWFVADEEGRDLEVPHNKPVKVGNKWVKPHSRTFIPSSVKDNFFLQRTGYDQTLDALPEPFRSMMRDGNFQAGRGDDVWQVIPSEWVKAAQRRWQPRDIKGPMSAMGMDAARGGTDRSILARRHDRWVDELLGLPGTLTKDGPEGAAFALKHLRDGAPLALDTIGIGAAVLDFARQMGMTVHPVVGSEGSNGTDKSGNLYFRNVRAEMYWRLREALDPTGPDPVALPPDQELFQELIAQRYTVVTMGKKAAILLKPKDYVREVLGRSPDKSDAVAHTFVDRLPAAAMPDDVRAFRRARGYTT</sequence>
<dbReference type="EMBL" id="LR796673">
    <property type="protein sequence ID" value="CAB4158926.1"/>
    <property type="molecule type" value="Genomic_DNA"/>
</dbReference>
<dbReference type="InterPro" id="IPR027417">
    <property type="entry name" value="P-loop_NTPase"/>
</dbReference>
<dbReference type="Gene3D" id="3.40.50.300">
    <property type="entry name" value="P-loop containing nucleotide triphosphate hydrolases"/>
    <property type="match status" value="1"/>
</dbReference>
<accession>A0A6J5NMI8</accession>
<evidence type="ECO:0000313" key="1">
    <source>
        <dbReference type="EMBL" id="CAB4158926.1"/>
    </source>
</evidence>
<reference evidence="1" key="1">
    <citation type="submission" date="2020-04" db="EMBL/GenBank/DDBJ databases">
        <authorList>
            <person name="Chiriac C."/>
            <person name="Salcher M."/>
            <person name="Ghai R."/>
            <person name="Kavagutti S V."/>
        </authorList>
    </citation>
    <scope>NUCLEOTIDE SEQUENCE</scope>
</reference>
<protein>
    <submittedName>
        <fullName evidence="1">Terminase-like family</fullName>
    </submittedName>
</protein>